<evidence type="ECO:0000256" key="5">
    <source>
        <dbReference type="ARBA" id="ARBA00038359"/>
    </source>
</evidence>
<dbReference type="PANTHER" id="PTHR33048:SF92">
    <property type="entry name" value="INTEGRAL MEMBRANE PROTEIN"/>
    <property type="match status" value="1"/>
</dbReference>
<organism evidence="9 10">
    <name type="scientific">Fusarium oxysporum f. sp. radicis-cucumerinum</name>
    <dbReference type="NCBI Taxonomy" id="327505"/>
    <lineage>
        <taxon>Eukaryota</taxon>
        <taxon>Fungi</taxon>
        <taxon>Dikarya</taxon>
        <taxon>Ascomycota</taxon>
        <taxon>Pezizomycotina</taxon>
        <taxon>Sordariomycetes</taxon>
        <taxon>Hypocreomycetidae</taxon>
        <taxon>Hypocreales</taxon>
        <taxon>Nectriaceae</taxon>
        <taxon>Fusarium</taxon>
        <taxon>Fusarium oxysporum species complex</taxon>
    </lineage>
</organism>
<reference evidence="9 10" key="1">
    <citation type="journal article" date="2016" name="Environ. Microbiol.">
        <title>Effector profiles distinguish formae speciales of Fusarium oxysporum.</title>
        <authorList>
            <person name="van Dam P."/>
            <person name="Fokkens L."/>
            <person name="Schmidt S.M."/>
            <person name="Linmans J.H."/>
            <person name="Kistler H.C."/>
            <person name="Ma L.J."/>
            <person name="Rep M."/>
        </authorList>
    </citation>
    <scope>NUCLEOTIDE SEQUENCE [LARGE SCALE GENOMIC DNA]</scope>
    <source>
        <strain evidence="9 10">Forc016</strain>
    </source>
</reference>
<proteinExistence type="inferred from homology"/>
<gene>
    <name evidence="9" type="ORF">AU210_002115</name>
</gene>
<feature type="domain" description="Rhodopsin" evidence="8">
    <location>
        <begin position="44"/>
        <end position="281"/>
    </location>
</feature>
<evidence type="ECO:0000313" key="10">
    <source>
        <dbReference type="Proteomes" id="UP000219602"/>
    </source>
</evidence>
<evidence type="ECO:0000259" key="8">
    <source>
        <dbReference type="Pfam" id="PF20684"/>
    </source>
</evidence>
<evidence type="ECO:0000256" key="2">
    <source>
        <dbReference type="ARBA" id="ARBA00022692"/>
    </source>
</evidence>
<dbReference type="Proteomes" id="UP000219602">
    <property type="component" value="Chromosome 2"/>
</dbReference>
<dbReference type="Pfam" id="PF20684">
    <property type="entry name" value="Fung_rhodopsin"/>
    <property type="match status" value="1"/>
</dbReference>
<sequence>MLAGSVFFLIGDRSTMVTAMDYTIVADVAIQAVLLGLALFTVILRCWTRLYYERKKLTLSEYFACIGWIFALGWFITSTVSMLILVYHPPAGPDLLIPSVDYQKTVWVAEYFFDTGIYWPKLSILAFYWYLIPEVFQSLRATLYIITTYLISCMTTSILLNTLIARPISDNWSVEDQLNSAWNSLPNFLTQWCLNFSTDLILFCFPFFILNHLTLRTEQKLGLVGVFSLGAITMSVSLARFIISNAADYQLDYPSGNALCMAEMATAVVVVCLPGLKKLIMRSRTPTNTTSQGFSSKQSSPSHSSNMTGSKSRTASQAYAEWGVMDDEIELATQPQQSHLPGELQDVGKIL</sequence>
<feature type="transmembrane region" description="Helical" evidence="7">
    <location>
        <begin position="221"/>
        <end position="243"/>
    </location>
</feature>
<feature type="transmembrane region" description="Helical" evidence="7">
    <location>
        <begin position="107"/>
        <end position="131"/>
    </location>
</feature>
<feature type="region of interest" description="Disordered" evidence="6">
    <location>
        <begin position="286"/>
        <end position="312"/>
    </location>
</feature>
<reference evidence="9 10" key="2">
    <citation type="journal article" date="2017" name="Sci. Rep.">
        <title>A mobile pathogenicity chromosome in Fusarium oxysporum for infection of multiple cucurbit species.</title>
        <authorList>
            <person name="van Dam P."/>
            <person name="Fokkens L."/>
            <person name="Ayukawa Y."/>
            <person name="van der Gragt M."/>
            <person name="Ter Horst A."/>
            <person name="Brankovics B."/>
            <person name="Houterman P.M."/>
            <person name="Arie T."/>
            <person name="Rep M."/>
        </authorList>
    </citation>
    <scope>NUCLEOTIDE SEQUENCE [LARGE SCALE GENOMIC DNA]</scope>
    <source>
        <strain evidence="9 10">Forc016</strain>
    </source>
</reference>
<comment type="caution">
    <text evidence="9">The sequence shown here is derived from an EMBL/GenBank/DDBJ whole genome shotgun (WGS) entry which is preliminary data.</text>
</comment>
<feature type="transmembrane region" description="Helical" evidence="7">
    <location>
        <begin position="255"/>
        <end position="276"/>
    </location>
</feature>
<evidence type="ECO:0000256" key="4">
    <source>
        <dbReference type="ARBA" id="ARBA00023136"/>
    </source>
</evidence>
<dbReference type="InterPro" id="IPR049326">
    <property type="entry name" value="Rhodopsin_dom_fungi"/>
</dbReference>
<keyword evidence="3 7" id="KW-1133">Transmembrane helix</keyword>
<keyword evidence="4 7" id="KW-0472">Membrane</keyword>
<dbReference type="EMBL" id="MABQ02000002">
    <property type="protein sequence ID" value="PCD43013.1"/>
    <property type="molecule type" value="Genomic_DNA"/>
</dbReference>
<feature type="compositionally biased region" description="Low complexity" evidence="6">
    <location>
        <begin position="291"/>
        <end position="305"/>
    </location>
</feature>
<dbReference type="STRING" id="327505.A0A2H3HWU9"/>
<name>A0A2H3HWU9_FUSOX</name>
<dbReference type="AlphaFoldDB" id="A0A2H3HWU9"/>
<accession>A0A2H3HWU9</accession>
<feature type="transmembrane region" description="Helical" evidence="7">
    <location>
        <begin position="59"/>
        <end position="87"/>
    </location>
</feature>
<comment type="similarity">
    <text evidence="5">Belongs to the SAT4 family.</text>
</comment>
<dbReference type="GO" id="GO:0016020">
    <property type="term" value="C:membrane"/>
    <property type="evidence" value="ECO:0007669"/>
    <property type="project" value="UniProtKB-SubCell"/>
</dbReference>
<dbReference type="PANTHER" id="PTHR33048">
    <property type="entry name" value="PTH11-LIKE INTEGRAL MEMBRANE PROTEIN (AFU_ORTHOLOGUE AFUA_5G11245)"/>
    <property type="match status" value="1"/>
</dbReference>
<comment type="subcellular location">
    <subcellularLocation>
        <location evidence="1">Membrane</location>
        <topology evidence="1">Multi-pass membrane protein</topology>
    </subcellularLocation>
</comment>
<evidence type="ECO:0000256" key="7">
    <source>
        <dbReference type="SAM" id="Phobius"/>
    </source>
</evidence>
<evidence type="ECO:0000256" key="6">
    <source>
        <dbReference type="SAM" id="MobiDB-lite"/>
    </source>
</evidence>
<feature type="transmembrane region" description="Helical" evidence="7">
    <location>
        <begin position="188"/>
        <end position="209"/>
    </location>
</feature>
<dbReference type="InterPro" id="IPR052337">
    <property type="entry name" value="SAT4-like"/>
</dbReference>
<evidence type="ECO:0000256" key="1">
    <source>
        <dbReference type="ARBA" id="ARBA00004141"/>
    </source>
</evidence>
<feature type="transmembrane region" description="Helical" evidence="7">
    <location>
        <begin position="143"/>
        <end position="168"/>
    </location>
</feature>
<feature type="transmembrane region" description="Helical" evidence="7">
    <location>
        <begin position="29"/>
        <end position="47"/>
    </location>
</feature>
<evidence type="ECO:0000256" key="3">
    <source>
        <dbReference type="ARBA" id="ARBA00022989"/>
    </source>
</evidence>
<evidence type="ECO:0000313" key="9">
    <source>
        <dbReference type="EMBL" id="PCD43013.1"/>
    </source>
</evidence>
<protein>
    <recommendedName>
        <fullName evidence="8">Rhodopsin domain-containing protein</fullName>
    </recommendedName>
</protein>
<keyword evidence="2 7" id="KW-0812">Transmembrane</keyword>